<evidence type="ECO:0000256" key="9">
    <source>
        <dbReference type="SAM" id="MobiDB-lite"/>
    </source>
</evidence>
<evidence type="ECO:0000256" key="6">
    <source>
        <dbReference type="ARBA" id="ARBA00023235"/>
    </source>
</evidence>
<dbReference type="InterPro" id="IPR011990">
    <property type="entry name" value="TPR-like_helical_dom_sf"/>
</dbReference>
<keyword evidence="4 8" id="KW-0802">TPR repeat</keyword>
<dbReference type="InterPro" id="IPR050754">
    <property type="entry name" value="FKBP4/5/8-like"/>
</dbReference>
<keyword evidence="12" id="KW-1185">Reference proteome</keyword>
<dbReference type="FunFam" id="3.10.50.40:FF:000006">
    <property type="entry name" value="Peptidyl-prolyl cis-trans isomerase"/>
    <property type="match status" value="1"/>
</dbReference>
<dbReference type="InterPro" id="IPR019734">
    <property type="entry name" value="TPR_rpt"/>
</dbReference>
<dbReference type="Pfam" id="PF13181">
    <property type="entry name" value="TPR_8"/>
    <property type="match status" value="1"/>
</dbReference>
<dbReference type="Gene3D" id="3.10.50.40">
    <property type="match status" value="2"/>
</dbReference>
<keyword evidence="3" id="KW-0677">Repeat</keyword>
<feature type="compositionally biased region" description="Basic and acidic residues" evidence="9">
    <location>
        <begin position="516"/>
        <end position="528"/>
    </location>
</feature>
<dbReference type="PANTHER" id="PTHR46512">
    <property type="entry name" value="PEPTIDYLPROLYL ISOMERASE"/>
    <property type="match status" value="1"/>
</dbReference>
<evidence type="ECO:0000259" key="10">
    <source>
        <dbReference type="PROSITE" id="PS50059"/>
    </source>
</evidence>
<evidence type="ECO:0000256" key="2">
    <source>
        <dbReference type="ARBA" id="ARBA00013194"/>
    </source>
</evidence>
<feature type="non-terminal residue" evidence="11">
    <location>
        <position position="549"/>
    </location>
</feature>
<dbReference type="SUPFAM" id="SSF54534">
    <property type="entry name" value="FKBP-like"/>
    <property type="match status" value="2"/>
</dbReference>
<accession>A0A836FYF8</accession>
<dbReference type="GO" id="GO:0003755">
    <property type="term" value="F:peptidyl-prolyl cis-trans isomerase activity"/>
    <property type="evidence" value="ECO:0007669"/>
    <property type="project" value="UniProtKB-KW"/>
</dbReference>
<feature type="region of interest" description="Disordered" evidence="9">
    <location>
        <begin position="493"/>
        <end position="528"/>
    </location>
</feature>
<comment type="catalytic activity">
    <reaction evidence="1 7">
        <text>[protein]-peptidylproline (omega=180) = [protein]-peptidylproline (omega=0)</text>
        <dbReference type="Rhea" id="RHEA:16237"/>
        <dbReference type="Rhea" id="RHEA-COMP:10747"/>
        <dbReference type="Rhea" id="RHEA-COMP:10748"/>
        <dbReference type="ChEBI" id="CHEBI:83833"/>
        <dbReference type="ChEBI" id="CHEBI:83834"/>
        <dbReference type="EC" id="5.2.1.8"/>
    </reaction>
</comment>
<dbReference type="Pfam" id="PF00254">
    <property type="entry name" value="FKBP_C"/>
    <property type="match status" value="2"/>
</dbReference>
<dbReference type="AlphaFoldDB" id="A0A836FYF8"/>
<dbReference type="SUPFAM" id="SSF48452">
    <property type="entry name" value="TPR-like"/>
    <property type="match status" value="1"/>
</dbReference>
<dbReference type="EC" id="5.2.1.8" evidence="2 7"/>
<dbReference type="Gene3D" id="1.25.40.10">
    <property type="entry name" value="Tetratricopeptide repeat domain"/>
    <property type="match status" value="1"/>
</dbReference>
<dbReference type="SMART" id="SM00028">
    <property type="entry name" value="TPR"/>
    <property type="match status" value="3"/>
</dbReference>
<proteinExistence type="predicted"/>
<organism evidence="11 12">
    <name type="scientific">Acromyrmex charruanus</name>
    <dbReference type="NCBI Taxonomy" id="2715315"/>
    <lineage>
        <taxon>Eukaryota</taxon>
        <taxon>Metazoa</taxon>
        <taxon>Ecdysozoa</taxon>
        <taxon>Arthropoda</taxon>
        <taxon>Hexapoda</taxon>
        <taxon>Insecta</taxon>
        <taxon>Pterygota</taxon>
        <taxon>Neoptera</taxon>
        <taxon>Endopterygota</taxon>
        <taxon>Hymenoptera</taxon>
        <taxon>Apocrita</taxon>
        <taxon>Aculeata</taxon>
        <taxon>Formicoidea</taxon>
        <taxon>Formicidae</taxon>
        <taxon>Myrmicinae</taxon>
        <taxon>Acromyrmex</taxon>
    </lineage>
</organism>
<evidence type="ECO:0000256" key="3">
    <source>
        <dbReference type="ARBA" id="ARBA00022737"/>
    </source>
</evidence>
<evidence type="ECO:0000256" key="1">
    <source>
        <dbReference type="ARBA" id="ARBA00000971"/>
    </source>
</evidence>
<dbReference type="FunFam" id="3.10.50.40:FF:000013">
    <property type="entry name" value="Peptidylprolyl isomerase"/>
    <property type="match status" value="1"/>
</dbReference>
<evidence type="ECO:0000313" key="11">
    <source>
        <dbReference type="EMBL" id="KAG5347279.1"/>
    </source>
</evidence>
<gene>
    <name evidence="11" type="primary">Fkbp59</name>
    <name evidence="11" type="ORF">G6Z76_0005897</name>
</gene>
<reference evidence="11" key="1">
    <citation type="submission" date="2020-03" db="EMBL/GenBank/DDBJ databases">
        <title>Relaxed selection underlies rapid genomic changes in the transitions from sociality to social parasitism in ants.</title>
        <authorList>
            <person name="Bi X."/>
        </authorList>
    </citation>
    <scope>NUCLEOTIDE SEQUENCE</scope>
    <source>
        <strain evidence="11">BGI-DK2014a</strain>
        <tissue evidence="11">Whole body</tissue>
    </source>
</reference>
<evidence type="ECO:0000313" key="12">
    <source>
        <dbReference type="Proteomes" id="UP000669903"/>
    </source>
</evidence>
<evidence type="ECO:0000256" key="8">
    <source>
        <dbReference type="PROSITE-ProRule" id="PRU00339"/>
    </source>
</evidence>
<dbReference type="Proteomes" id="UP000669903">
    <property type="component" value="Unassembled WGS sequence"/>
</dbReference>
<feature type="domain" description="PPIase FKBP-type" evidence="10">
    <location>
        <begin position="120"/>
        <end position="208"/>
    </location>
</feature>
<dbReference type="EMBL" id="JAANIC010001002">
    <property type="protein sequence ID" value="KAG5347279.1"/>
    <property type="molecule type" value="Genomic_DNA"/>
</dbReference>
<feature type="domain" description="PPIase FKBP-type" evidence="10">
    <location>
        <begin position="237"/>
        <end position="323"/>
    </location>
</feature>
<name>A0A836FYF8_9HYME</name>
<sequence>MDGNDDGQMRMISLEILVNEPTNTGIDFQVDQSRFLCIITQISRRRLSQRFLGSEKSFPLVINIRALISRKFGVERFPTQQRQIRPDSRMAEIDLSPAQDRGVLKEIIKEGEGDLTPTNGCRVKVHYTGTLLDGTKFDSSRNKNKPFHFNLGNNSVIKGWDIGVATMKKGEIAMLTCAPEYAYGKNGSPPLVPSDATLKFEIELLDWSGEDLSPNKDKSIERFQIVAGQSYAHPEEDSIVKIHLTGKYNGQVFEDRDVEFVLGEGEVAGIIDGVEIALQRFLKNEKSRLLIKSKYAFKEQGNPEFNIPPNADVEYEVELQNFEKEASIWSMKSPEKIEQAKMQKEKGTKYLTSDKINLAIKVYQKVFKYLNDESSFEDDSKKERDNLVIATHLNLALCYLKTNENILARDECTKALELDSQNEKALFRRGQAHLGLSSPEIAVNDFQKVLEVQPKNTAASKQILICNSLIKKQLAKEKKLYANMFDKFAQEDKQKEEQKLKEQPDVMRGTLGEWGQEERPGGRDATAFEKENPNILMLNANGSGEFKNM</sequence>
<protein>
    <recommendedName>
        <fullName evidence="2 7">peptidylprolyl isomerase</fullName>
        <ecNumber evidence="2 7">5.2.1.8</ecNumber>
    </recommendedName>
</protein>
<evidence type="ECO:0000256" key="5">
    <source>
        <dbReference type="ARBA" id="ARBA00023110"/>
    </source>
</evidence>
<dbReference type="PROSITE" id="PS50005">
    <property type="entry name" value="TPR"/>
    <property type="match status" value="1"/>
</dbReference>
<dbReference type="PANTHER" id="PTHR46512:SF9">
    <property type="entry name" value="PEPTIDYLPROLYL ISOMERASE"/>
    <property type="match status" value="1"/>
</dbReference>
<keyword evidence="5 7" id="KW-0697">Rotamase</keyword>
<evidence type="ECO:0000256" key="7">
    <source>
        <dbReference type="PROSITE-ProRule" id="PRU00277"/>
    </source>
</evidence>
<evidence type="ECO:0000256" key="4">
    <source>
        <dbReference type="ARBA" id="ARBA00022803"/>
    </source>
</evidence>
<dbReference type="InterPro" id="IPR001179">
    <property type="entry name" value="PPIase_FKBP_dom"/>
</dbReference>
<feature type="non-terminal residue" evidence="11">
    <location>
        <position position="1"/>
    </location>
</feature>
<keyword evidence="6 7" id="KW-0413">Isomerase</keyword>
<dbReference type="PROSITE" id="PS50059">
    <property type="entry name" value="FKBP_PPIASE"/>
    <property type="match status" value="2"/>
</dbReference>
<dbReference type="InterPro" id="IPR046357">
    <property type="entry name" value="PPIase_dom_sf"/>
</dbReference>
<dbReference type="FunFam" id="1.25.40.10:FF:000008">
    <property type="entry name" value="Peptidylprolyl isomerase"/>
    <property type="match status" value="1"/>
</dbReference>
<feature type="repeat" description="TPR" evidence="8">
    <location>
        <begin position="423"/>
        <end position="456"/>
    </location>
</feature>
<comment type="caution">
    <text evidence="11">The sequence shown here is derived from an EMBL/GenBank/DDBJ whole genome shotgun (WGS) entry which is preliminary data.</text>
</comment>
<feature type="compositionally biased region" description="Basic and acidic residues" evidence="9">
    <location>
        <begin position="493"/>
        <end position="505"/>
    </location>
</feature>